<name>A0A8T3BEY1_DENNO</name>
<comment type="caution">
    <text evidence="1">The sequence shown here is derived from an EMBL/GenBank/DDBJ whole genome shotgun (WGS) entry which is preliminary data.</text>
</comment>
<evidence type="ECO:0000313" key="1">
    <source>
        <dbReference type="EMBL" id="KAI0510475.1"/>
    </source>
</evidence>
<accession>A0A8T3BEY1</accession>
<evidence type="ECO:0000313" key="2">
    <source>
        <dbReference type="Proteomes" id="UP000829196"/>
    </source>
</evidence>
<dbReference type="AlphaFoldDB" id="A0A8T3BEY1"/>
<gene>
    <name evidence="1" type="ORF">KFK09_011077</name>
</gene>
<reference evidence="1" key="1">
    <citation type="journal article" date="2022" name="Front. Genet.">
        <title>Chromosome-Scale Assembly of the Dendrobium nobile Genome Provides Insights Into the Molecular Mechanism of the Biosynthesis of the Medicinal Active Ingredient of Dendrobium.</title>
        <authorList>
            <person name="Xu Q."/>
            <person name="Niu S.-C."/>
            <person name="Li K.-L."/>
            <person name="Zheng P.-J."/>
            <person name="Zhang X.-J."/>
            <person name="Jia Y."/>
            <person name="Liu Y."/>
            <person name="Niu Y.-X."/>
            <person name="Yu L.-H."/>
            <person name="Chen D.-F."/>
            <person name="Zhang G.-Q."/>
        </authorList>
    </citation>
    <scope>NUCLEOTIDE SEQUENCE</scope>
    <source>
        <tissue evidence="1">Leaf</tissue>
    </source>
</reference>
<proteinExistence type="predicted"/>
<sequence length="67" mass="7681">MEEEREYSLWHSLTIIIINNSLGSDRPAVLSLFFSLPSDEMEDLLKSFCSTLLSTYLVNYSLFSLVT</sequence>
<protein>
    <submittedName>
        <fullName evidence="1">Uncharacterized protein</fullName>
    </submittedName>
</protein>
<keyword evidence="2" id="KW-1185">Reference proteome</keyword>
<dbReference type="Proteomes" id="UP000829196">
    <property type="component" value="Unassembled WGS sequence"/>
</dbReference>
<organism evidence="1 2">
    <name type="scientific">Dendrobium nobile</name>
    <name type="common">Orchid</name>
    <dbReference type="NCBI Taxonomy" id="94219"/>
    <lineage>
        <taxon>Eukaryota</taxon>
        <taxon>Viridiplantae</taxon>
        <taxon>Streptophyta</taxon>
        <taxon>Embryophyta</taxon>
        <taxon>Tracheophyta</taxon>
        <taxon>Spermatophyta</taxon>
        <taxon>Magnoliopsida</taxon>
        <taxon>Liliopsida</taxon>
        <taxon>Asparagales</taxon>
        <taxon>Orchidaceae</taxon>
        <taxon>Epidendroideae</taxon>
        <taxon>Malaxideae</taxon>
        <taxon>Dendrobiinae</taxon>
        <taxon>Dendrobium</taxon>
    </lineage>
</organism>
<dbReference type="EMBL" id="JAGYWB010000009">
    <property type="protein sequence ID" value="KAI0510475.1"/>
    <property type="molecule type" value="Genomic_DNA"/>
</dbReference>